<feature type="compositionally biased region" description="Polar residues" evidence="1">
    <location>
        <begin position="10"/>
        <end position="26"/>
    </location>
</feature>
<dbReference type="Proteomes" id="UP001159427">
    <property type="component" value="Unassembled WGS sequence"/>
</dbReference>
<proteinExistence type="predicted"/>
<sequence length="287" mass="33090">MESVFYLNPSADSSQKETFGFPSRNSPPQIQAMQDFEKRLLHMIEKIKFRTVNCKFQHKLSSDIQENIMKSDKLLVPTDKTSNFYKMDTQSYNDLLKKNITKTYKKVTPDTADSIELKAKDITKKLHLDGRINTTAKREAFITLKDHKPNFANNPTCRLINPAKSEIGKISKQLLECINTALVSKLKLNQWENTKAVLAWFTGIQHKELHSFIALDVVEFYPSISIDLLAAALEFASKHVTICDDERHIILQAKSSLLYNSGEPWSKRTSIKPLRCDHGQFRWRRIM</sequence>
<evidence type="ECO:0000256" key="1">
    <source>
        <dbReference type="SAM" id="MobiDB-lite"/>
    </source>
</evidence>
<evidence type="ECO:0000313" key="2">
    <source>
        <dbReference type="EMBL" id="CAH3021449.1"/>
    </source>
</evidence>
<accession>A0ABN8LZG6</accession>
<protein>
    <recommendedName>
        <fullName evidence="4">Reverse transcriptase domain-containing protein</fullName>
    </recommendedName>
</protein>
<name>A0ABN8LZG6_9CNID</name>
<evidence type="ECO:0000313" key="3">
    <source>
        <dbReference type="Proteomes" id="UP001159427"/>
    </source>
</evidence>
<evidence type="ECO:0008006" key="4">
    <source>
        <dbReference type="Google" id="ProtNLM"/>
    </source>
</evidence>
<keyword evidence="3" id="KW-1185">Reference proteome</keyword>
<organism evidence="2 3">
    <name type="scientific">Porites evermanni</name>
    <dbReference type="NCBI Taxonomy" id="104178"/>
    <lineage>
        <taxon>Eukaryota</taxon>
        <taxon>Metazoa</taxon>
        <taxon>Cnidaria</taxon>
        <taxon>Anthozoa</taxon>
        <taxon>Hexacorallia</taxon>
        <taxon>Scleractinia</taxon>
        <taxon>Fungiina</taxon>
        <taxon>Poritidae</taxon>
        <taxon>Porites</taxon>
    </lineage>
</organism>
<dbReference type="EMBL" id="CALNXI010000183">
    <property type="protein sequence ID" value="CAH3021449.1"/>
    <property type="molecule type" value="Genomic_DNA"/>
</dbReference>
<reference evidence="2 3" key="1">
    <citation type="submission" date="2022-05" db="EMBL/GenBank/DDBJ databases">
        <authorList>
            <consortium name="Genoscope - CEA"/>
            <person name="William W."/>
        </authorList>
    </citation>
    <scope>NUCLEOTIDE SEQUENCE [LARGE SCALE GENOMIC DNA]</scope>
</reference>
<feature type="region of interest" description="Disordered" evidence="1">
    <location>
        <begin position="1"/>
        <end position="26"/>
    </location>
</feature>
<comment type="caution">
    <text evidence="2">The sequence shown here is derived from an EMBL/GenBank/DDBJ whole genome shotgun (WGS) entry which is preliminary data.</text>
</comment>
<gene>
    <name evidence="2" type="ORF">PEVE_00011505</name>
</gene>